<gene>
    <name evidence="2" type="ORF">F8B43_4821</name>
</gene>
<comment type="caution">
    <text evidence="2">The sequence shown here is derived from an EMBL/GenBank/DDBJ whole genome shotgun (WGS) entry which is preliminary data.</text>
</comment>
<feature type="region of interest" description="Disordered" evidence="1">
    <location>
        <begin position="1"/>
        <end position="28"/>
    </location>
</feature>
<sequence length="43" mass="4564">MRLEAGSVRPNPPALRSDRSMKKAPAACKRRGPFSYGAAASCT</sequence>
<evidence type="ECO:0000313" key="2">
    <source>
        <dbReference type="EMBL" id="KAB7782066.1"/>
    </source>
</evidence>
<protein>
    <submittedName>
        <fullName evidence="2">Uncharacterized protein</fullName>
    </submittedName>
</protein>
<dbReference type="AlphaFoldDB" id="A0A833MWB6"/>
<evidence type="ECO:0000256" key="1">
    <source>
        <dbReference type="SAM" id="MobiDB-lite"/>
    </source>
</evidence>
<reference evidence="2 3" key="1">
    <citation type="submission" date="2019-10" db="EMBL/GenBank/DDBJ databases">
        <title>Draft Genome Sequence of the Caffeine Degrading Methylotroph Methylorubrum populi PINKEL.</title>
        <authorList>
            <person name="Dawson S.C."/>
            <person name="Zhang X."/>
            <person name="Wright M.E."/>
            <person name="Sharma G."/>
            <person name="Langner J.T."/>
            <person name="Ditty J.L."/>
            <person name="Subuyuj G.A."/>
        </authorList>
    </citation>
    <scope>NUCLEOTIDE SEQUENCE [LARGE SCALE GENOMIC DNA]</scope>
    <source>
        <strain evidence="2 3">Pinkel</strain>
    </source>
</reference>
<dbReference type="Proteomes" id="UP000469949">
    <property type="component" value="Unassembled WGS sequence"/>
</dbReference>
<name>A0A833MWB6_9HYPH</name>
<proteinExistence type="predicted"/>
<evidence type="ECO:0000313" key="3">
    <source>
        <dbReference type="Proteomes" id="UP000469949"/>
    </source>
</evidence>
<organism evidence="2 3">
    <name type="scientific">Methylorubrum populi</name>
    <dbReference type="NCBI Taxonomy" id="223967"/>
    <lineage>
        <taxon>Bacteria</taxon>
        <taxon>Pseudomonadati</taxon>
        <taxon>Pseudomonadota</taxon>
        <taxon>Alphaproteobacteria</taxon>
        <taxon>Hyphomicrobiales</taxon>
        <taxon>Methylobacteriaceae</taxon>
        <taxon>Methylorubrum</taxon>
    </lineage>
</organism>
<dbReference type="EMBL" id="WEKV01000020">
    <property type="protein sequence ID" value="KAB7782066.1"/>
    <property type="molecule type" value="Genomic_DNA"/>
</dbReference>
<accession>A0A833MWB6</accession>